<dbReference type="InParanoid" id="A0A024FX28"/>
<accession>A0A024FX28</accession>
<reference evidence="2 3" key="1">
    <citation type="submission" date="2012-05" db="EMBL/GenBank/DDBJ databases">
        <title>Recombination and specialization in a pathogen metapopulation.</title>
        <authorList>
            <person name="Gardiner A."/>
            <person name="Kemen E."/>
            <person name="Schultz-Larsen T."/>
            <person name="MacLean D."/>
            <person name="Van Oosterhout C."/>
            <person name="Jones J.D.G."/>
        </authorList>
    </citation>
    <scope>NUCLEOTIDE SEQUENCE [LARGE SCALE GENOMIC DNA]</scope>
    <source>
        <strain evidence="2 3">Ac Nc2</strain>
    </source>
</reference>
<feature type="region of interest" description="Disordered" evidence="1">
    <location>
        <begin position="1"/>
        <end position="22"/>
    </location>
</feature>
<dbReference type="Proteomes" id="UP000053237">
    <property type="component" value="Unassembled WGS sequence"/>
</dbReference>
<name>A0A024FX28_9STRA</name>
<gene>
    <name evidence="2" type="ORF">BN9_132930</name>
</gene>
<organism evidence="2 3">
    <name type="scientific">Albugo candida</name>
    <dbReference type="NCBI Taxonomy" id="65357"/>
    <lineage>
        <taxon>Eukaryota</taxon>
        <taxon>Sar</taxon>
        <taxon>Stramenopiles</taxon>
        <taxon>Oomycota</taxon>
        <taxon>Peronosporomycetes</taxon>
        <taxon>Albuginales</taxon>
        <taxon>Albuginaceae</taxon>
        <taxon>Albugo</taxon>
    </lineage>
</organism>
<evidence type="ECO:0000313" key="2">
    <source>
        <dbReference type="EMBL" id="CCI11675.1"/>
    </source>
</evidence>
<proteinExistence type="predicted"/>
<evidence type="ECO:0000313" key="3">
    <source>
        <dbReference type="Proteomes" id="UP000053237"/>
    </source>
</evidence>
<protein>
    <submittedName>
        <fullName evidence="2">Uncharacterized protein</fullName>
    </submittedName>
</protein>
<evidence type="ECO:0000256" key="1">
    <source>
        <dbReference type="SAM" id="MobiDB-lite"/>
    </source>
</evidence>
<feature type="compositionally biased region" description="Polar residues" evidence="1">
    <location>
        <begin position="1"/>
        <end position="17"/>
    </location>
</feature>
<comment type="caution">
    <text evidence="2">The sequence shown here is derived from an EMBL/GenBank/DDBJ whole genome shotgun (WGS) entry which is preliminary data.</text>
</comment>
<dbReference type="AlphaFoldDB" id="A0A024FX28"/>
<sequence length="99" mass="10987">MTSCPSLSVHTQKQSHFIHQRSDRAEEESVACKCPPGCSRVDTHPSSELQSVLLARLNTQREEYLRQAEELVHFAQLNDSIIRLGSKPTAASVKSNNLG</sequence>
<dbReference type="EMBL" id="CAIX01001511">
    <property type="protein sequence ID" value="CCI11675.1"/>
    <property type="molecule type" value="Genomic_DNA"/>
</dbReference>
<keyword evidence="3" id="KW-1185">Reference proteome</keyword>